<dbReference type="GO" id="GO:0005524">
    <property type="term" value="F:ATP binding"/>
    <property type="evidence" value="ECO:0007669"/>
    <property type="project" value="UniProtKB-KW"/>
</dbReference>
<dbReference type="GO" id="GO:0004788">
    <property type="term" value="F:thiamine diphosphokinase activity"/>
    <property type="evidence" value="ECO:0007669"/>
    <property type="project" value="InterPro"/>
</dbReference>
<comment type="caution">
    <text evidence="5">The sequence shown here is derived from an EMBL/GenBank/DDBJ whole genome shotgun (WGS) entry which is preliminary data.</text>
</comment>
<keyword evidence="6" id="KW-1185">Reference proteome</keyword>
<accession>A0A2S7VML4</accession>
<name>A0A2S7VML4_9VIBR</name>
<evidence type="ECO:0000313" key="5">
    <source>
        <dbReference type="EMBL" id="PQJ63406.1"/>
    </source>
</evidence>
<dbReference type="Proteomes" id="UP000238707">
    <property type="component" value="Unassembled WGS sequence"/>
</dbReference>
<dbReference type="AlphaFoldDB" id="A0A2S7VML4"/>
<dbReference type="SUPFAM" id="SSF63999">
    <property type="entry name" value="Thiamin pyrophosphokinase, catalytic domain"/>
    <property type="match status" value="1"/>
</dbReference>
<evidence type="ECO:0000256" key="3">
    <source>
        <dbReference type="ARBA" id="ARBA00022777"/>
    </source>
</evidence>
<dbReference type="GO" id="GO:0009229">
    <property type="term" value="P:thiamine diphosphate biosynthetic process"/>
    <property type="evidence" value="ECO:0007669"/>
    <property type="project" value="InterPro"/>
</dbReference>
<keyword evidence="3" id="KW-0418">Kinase</keyword>
<dbReference type="InterPro" id="IPR036759">
    <property type="entry name" value="TPK_catalytic_sf"/>
</dbReference>
<dbReference type="GO" id="GO:0016301">
    <property type="term" value="F:kinase activity"/>
    <property type="evidence" value="ECO:0007669"/>
    <property type="project" value="UniProtKB-KW"/>
</dbReference>
<gene>
    <name evidence="5" type="ORF">BTO10_00895</name>
</gene>
<evidence type="ECO:0000313" key="6">
    <source>
        <dbReference type="Proteomes" id="UP000238707"/>
    </source>
</evidence>
<proteinExistence type="predicted"/>
<keyword evidence="1" id="KW-0808">Transferase</keyword>
<sequence>MEYLAVLLCPSGGIVRHEETQQVPNVQVGDFDSMDDAVNQACVTLECTHLFKGVISKGEGKSGFMVVTSQELETI</sequence>
<keyword evidence="4" id="KW-0067">ATP-binding</keyword>
<protein>
    <submittedName>
        <fullName evidence="5">Uncharacterized protein</fullName>
    </submittedName>
</protein>
<evidence type="ECO:0000256" key="4">
    <source>
        <dbReference type="ARBA" id="ARBA00022840"/>
    </source>
</evidence>
<dbReference type="RefSeq" id="WP_105023225.1">
    <property type="nucleotide sequence ID" value="NZ_MSCI01000001.1"/>
</dbReference>
<evidence type="ECO:0000256" key="1">
    <source>
        <dbReference type="ARBA" id="ARBA00022679"/>
    </source>
</evidence>
<dbReference type="EMBL" id="MSCI01000001">
    <property type="protein sequence ID" value="PQJ63406.1"/>
    <property type="molecule type" value="Genomic_DNA"/>
</dbReference>
<organism evidence="5 6">
    <name type="scientific">Vibrio chagasii</name>
    <dbReference type="NCBI Taxonomy" id="170679"/>
    <lineage>
        <taxon>Bacteria</taxon>
        <taxon>Pseudomonadati</taxon>
        <taxon>Pseudomonadota</taxon>
        <taxon>Gammaproteobacteria</taxon>
        <taxon>Vibrionales</taxon>
        <taxon>Vibrionaceae</taxon>
        <taxon>Vibrio</taxon>
    </lineage>
</organism>
<reference evidence="5 6" key="1">
    <citation type="submission" date="2016-12" db="EMBL/GenBank/DDBJ databases">
        <title>Diversity of luminous bacteria.</title>
        <authorList>
            <person name="Yoshizawa S."/>
            <person name="Kogure K."/>
        </authorList>
    </citation>
    <scope>NUCLEOTIDE SEQUENCE [LARGE SCALE GENOMIC DNA]</scope>
    <source>
        <strain evidence="5 6">LC2-408</strain>
    </source>
</reference>
<evidence type="ECO:0000256" key="2">
    <source>
        <dbReference type="ARBA" id="ARBA00022741"/>
    </source>
</evidence>
<keyword evidence="2" id="KW-0547">Nucleotide-binding</keyword>